<dbReference type="Gene3D" id="3.90.79.10">
    <property type="entry name" value="Nucleoside Triphosphate Pyrophosphohydrolase"/>
    <property type="match status" value="1"/>
</dbReference>
<comment type="subcellular location">
    <subcellularLocation>
        <location evidence="1">Mitochondrion</location>
    </subcellularLocation>
</comment>
<evidence type="ECO:0000256" key="3">
    <source>
        <dbReference type="ARBA" id="ARBA00022946"/>
    </source>
</evidence>
<evidence type="ECO:0000256" key="4">
    <source>
        <dbReference type="ARBA" id="ARBA00022980"/>
    </source>
</evidence>
<accession>A0AAN6HZ86</accession>
<dbReference type="PANTHER" id="PTHR13124">
    <property type="entry name" value="39S RIBOSOMAL PROTEIN L46, MITOCHONDRIAL PRECURSOR-RELATED"/>
    <property type="match status" value="1"/>
</dbReference>
<evidence type="ECO:0000256" key="7">
    <source>
        <dbReference type="ARBA" id="ARBA00035190"/>
    </source>
</evidence>
<evidence type="ECO:0000259" key="9">
    <source>
        <dbReference type="Pfam" id="PF11788"/>
    </source>
</evidence>
<comment type="similarity">
    <text evidence="2">Belongs to the mitochondrion-specific ribosomal protein mL46 family.</text>
</comment>
<organism evidence="10 13">
    <name type="scientific">Ogataea haglerorum</name>
    <dbReference type="NCBI Taxonomy" id="1937702"/>
    <lineage>
        <taxon>Eukaryota</taxon>
        <taxon>Fungi</taxon>
        <taxon>Dikarya</taxon>
        <taxon>Ascomycota</taxon>
        <taxon>Saccharomycotina</taxon>
        <taxon>Pichiomycetes</taxon>
        <taxon>Pichiales</taxon>
        <taxon>Pichiaceae</taxon>
        <taxon>Ogataea</taxon>
    </lineage>
</organism>
<proteinExistence type="inferred from homology"/>
<evidence type="ECO:0000313" key="12">
    <source>
        <dbReference type="Proteomes" id="UP000697297"/>
    </source>
</evidence>
<keyword evidence="3" id="KW-0809">Transit peptide</keyword>
<evidence type="ECO:0000256" key="2">
    <source>
        <dbReference type="ARBA" id="ARBA00009070"/>
    </source>
</evidence>
<keyword evidence="6" id="KW-0687">Ribonucleoprotein</keyword>
<dbReference type="Proteomes" id="UP000697297">
    <property type="component" value="Unassembled WGS sequence"/>
</dbReference>
<dbReference type="AlphaFoldDB" id="A0AAN6HZ86"/>
<feature type="domain" description="Large ribosomal subunit protein mL46 N-terminal" evidence="9">
    <location>
        <begin position="22"/>
        <end position="151"/>
    </location>
</feature>
<evidence type="ECO:0000313" key="10">
    <source>
        <dbReference type="EMBL" id="KAG7725197.1"/>
    </source>
</evidence>
<dbReference type="InterPro" id="IPR021757">
    <property type="entry name" value="Ribosomal_mL46_N"/>
</dbReference>
<dbReference type="Pfam" id="PF11788">
    <property type="entry name" value="MRP-L46"/>
    <property type="match status" value="1"/>
</dbReference>
<dbReference type="InterPro" id="IPR033650">
    <property type="entry name" value="Ribosomal_mL46_NUDIX"/>
</dbReference>
<dbReference type="InterPro" id="IPR040008">
    <property type="entry name" value="Ribosomal_mL46"/>
</dbReference>
<dbReference type="CDD" id="cd04661">
    <property type="entry name" value="NUDIX_MRP_L46"/>
    <property type="match status" value="1"/>
</dbReference>
<gene>
    <name evidence="10" type="ORF">KL933_004211</name>
    <name evidence="11" type="ORF">KL946_005318</name>
</gene>
<dbReference type="EMBL" id="JAHLUH010000013">
    <property type="protein sequence ID" value="KAG7725197.1"/>
    <property type="molecule type" value="Genomic_DNA"/>
</dbReference>
<feature type="region of interest" description="Disordered" evidence="8">
    <location>
        <begin position="114"/>
        <end position="138"/>
    </location>
</feature>
<name>A0AAN6HZ86_9ASCO</name>
<dbReference type="GO" id="GO:0005762">
    <property type="term" value="C:mitochondrial large ribosomal subunit"/>
    <property type="evidence" value="ECO:0007669"/>
    <property type="project" value="TreeGrafter"/>
</dbReference>
<evidence type="ECO:0000313" key="13">
    <source>
        <dbReference type="Proteomes" id="UP000738402"/>
    </source>
</evidence>
<dbReference type="Proteomes" id="UP000738402">
    <property type="component" value="Unassembled WGS sequence"/>
</dbReference>
<evidence type="ECO:0000256" key="5">
    <source>
        <dbReference type="ARBA" id="ARBA00023128"/>
    </source>
</evidence>
<dbReference type="GO" id="GO:0003735">
    <property type="term" value="F:structural constituent of ribosome"/>
    <property type="evidence" value="ECO:0007669"/>
    <property type="project" value="InterPro"/>
</dbReference>
<dbReference type="PANTHER" id="PTHR13124:SF12">
    <property type="entry name" value="LARGE RIBOSOMAL SUBUNIT PROTEIN ML46"/>
    <property type="match status" value="1"/>
</dbReference>
<evidence type="ECO:0000313" key="11">
    <source>
        <dbReference type="EMBL" id="KAG7761672.1"/>
    </source>
</evidence>
<keyword evidence="5" id="KW-0496">Mitochondrion</keyword>
<keyword evidence="12" id="KW-1185">Reference proteome</keyword>
<evidence type="ECO:0000256" key="8">
    <source>
        <dbReference type="SAM" id="MobiDB-lite"/>
    </source>
</evidence>
<keyword evidence="4" id="KW-0689">Ribosomal protein</keyword>
<evidence type="ECO:0000256" key="1">
    <source>
        <dbReference type="ARBA" id="ARBA00004173"/>
    </source>
</evidence>
<comment type="caution">
    <text evidence="10">The sequence shown here is derived from an EMBL/GenBank/DDBJ whole genome shotgun (WGS) entry which is preliminary data.</text>
</comment>
<reference evidence="10 12" key="1">
    <citation type="journal article" date="2021" name="G3 (Bethesda)">
        <title>Genomic diversity, chromosomal rearrangements, and interspecies hybridization in the ogataea polymorpha species complex.</title>
        <authorList>
            <person name="Hanson S.J."/>
            <person name="Cinneide E.O."/>
            <person name="Salzberg L.I."/>
            <person name="Wolfe K.H."/>
            <person name="McGowan J."/>
            <person name="Fitzpatrick D.A."/>
            <person name="Matlin K."/>
        </authorList>
    </citation>
    <scope>NUCLEOTIDE SEQUENCE</scope>
    <source>
        <strain evidence="11">81-436-3</strain>
        <strain evidence="10">83-405-1</strain>
    </source>
</reference>
<evidence type="ECO:0000256" key="6">
    <source>
        <dbReference type="ARBA" id="ARBA00023274"/>
    </source>
</evidence>
<protein>
    <recommendedName>
        <fullName evidence="7">Large ribosomal subunit protein mL46</fullName>
    </recommendedName>
</protein>
<sequence>MMSNLKWGRRHLATNVATTLKNIQTGVILSRIPQVTPEVTDFEQKFYKYQDELERRLMWTFPRWFYFKKGTVAEREFSQAQKYPLPARDGVWFPKGKPEIRHGRDRRLKETIVLPKAEGHGKQGESSATQGENLDDASRPIKALPRITEADKNNDQHSLERKLSRTLYLLVRQNNMWKFPAFVVPDDSKPLHTVAEEGLKNLGGEKLNVWTVSRTPTALLKFSNGKIVHDLPQDGIREYLIKSHIVAGEFQLNKTDGCEEYKWLTKEEIQQLADPAYFEKIECLLSKV</sequence>
<dbReference type="EMBL" id="JAHLUN010000022">
    <property type="protein sequence ID" value="KAG7761672.1"/>
    <property type="molecule type" value="Genomic_DNA"/>
</dbReference>